<protein>
    <recommendedName>
        <fullName evidence="3">Tocopherol cyclase</fullName>
    </recommendedName>
</protein>
<dbReference type="RefSeq" id="WP_153925411.1">
    <property type="nucleotide sequence ID" value="NZ_JACRWE010000001.1"/>
</dbReference>
<dbReference type="PANTHER" id="PTHR35309:SF4">
    <property type="entry name" value="TOCOPHEROL CYCLASE"/>
    <property type="match status" value="1"/>
</dbReference>
<evidence type="ECO:0008006" key="3">
    <source>
        <dbReference type="Google" id="ProtNLM"/>
    </source>
</evidence>
<organism evidence="1 2">
    <name type="scientific">Romboutsia faecis</name>
    <dbReference type="NCBI Taxonomy" id="2764597"/>
    <lineage>
        <taxon>Bacteria</taxon>
        <taxon>Bacillati</taxon>
        <taxon>Bacillota</taxon>
        <taxon>Clostridia</taxon>
        <taxon>Peptostreptococcales</taxon>
        <taxon>Peptostreptococcaceae</taxon>
        <taxon>Romboutsia</taxon>
    </lineage>
</organism>
<comment type="caution">
    <text evidence="1">The sequence shown here is derived from an EMBL/GenBank/DDBJ whole genome shotgun (WGS) entry which is preliminary data.</text>
</comment>
<sequence length="327" mass="37586">MKPIINPDLYHGIKKDNKFFEGWYFKIVDKDNKYKFAFIPGVALDKKSKSSHCFIQIVDGYNFEYSYLSFNVSKFKFNNTNFNININSNIFSLNHLELNLEYTNKSNNTSRSIKGIIRFTGTQKWPDSLINPGSMGFYNYISFMECYSQVCLINGSIDGNLLIDGKNIDFTGGSIYVEKNWGKSFPKSWIWIQNNNFKEKSTSITCSLGKVPFLITNFTGFLIGVTVRNKFYKFTTMNLSKIEIKKHNNDICLTAYNKKYILILKTYSKKDNFVLCMGPKDGNMIPLVNETINGRVHMILKDKKNNNIIYDGIGESTGIEYGGENLL</sequence>
<dbReference type="EMBL" id="JACRWE010000001">
    <property type="protein sequence ID" value="MBC5995543.1"/>
    <property type="molecule type" value="Genomic_DNA"/>
</dbReference>
<proteinExistence type="predicted"/>
<dbReference type="Proteomes" id="UP000609849">
    <property type="component" value="Unassembled WGS sequence"/>
</dbReference>
<gene>
    <name evidence="1" type="ORF">H8923_02105</name>
</gene>
<dbReference type="SUPFAM" id="SSF159245">
    <property type="entry name" value="AttH-like"/>
    <property type="match status" value="1"/>
</dbReference>
<evidence type="ECO:0000313" key="1">
    <source>
        <dbReference type="EMBL" id="MBC5995543.1"/>
    </source>
</evidence>
<accession>A0ABR7JLF7</accession>
<evidence type="ECO:0000313" key="2">
    <source>
        <dbReference type="Proteomes" id="UP000609849"/>
    </source>
</evidence>
<keyword evidence="2" id="KW-1185">Reference proteome</keyword>
<dbReference type="InterPro" id="IPR025893">
    <property type="entry name" value="Tocopherol_cyclase"/>
</dbReference>
<dbReference type="Pfam" id="PF14249">
    <property type="entry name" value="Tocopherol_cycl"/>
    <property type="match status" value="1"/>
</dbReference>
<dbReference type="PANTHER" id="PTHR35309">
    <property type="match status" value="1"/>
</dbReference>
<reference evidence="1 2" key="1">
    <citation type="submission" date="2020-08" db="EMBL/GenBank/DDBJ databases">
        <authorList>
            <person name="Liu C."/>
            <person name="Sun Q."/>
        </authorList>
    </citation>
    <scope>NUCLEOTIDE SEQUENCE [LARGE SCALE GENOMIC DNA]</scope>
    <source>
        <strain evidence="1 2">NSJ-18</strain>
    </source>
</reference>
<name>A0ABR7JLF7_9FIRM</name>